<dbReference type="EMBL" id="CM029040">
    <property type="protein sequence ID" value="KAG2631885.1"/>
    <property type="molecule type" value="Genomic_DNA"/>
</dbReference>
<dbReference type="Proteomes" id="UP000823388">
    <property type="component" value="Chromosome 2N"/>
</dbReference>
<gene>
    <name evidence="1" type="ORF">PVAP13_2NG050942</name>
</gene>
<proteinExistence type="predicted"/>
<comment type="caution">
    <text evidence="1">The sequence shown here is derived from an EMBL/GenBank/DDBJ whole genome shotgun (WGS) entry which is preliminary data.</text>
</comment>
<organism evidence="1 2">
    <name type="scientific">Panicum virgatum</name>
    <name type="common">Blackwell switchgrass</name>
    <dbReference type="NCBI Taxonomy" id="38727"/>
    <lineage>
        <taxon>Eukaryota</taxon>
        <taxon>Viridiplantae</taxon>
        <taxon>Streptophyta</taxon>
        <taxon>Embryophyta</taxon>
        <taxon>Tracheophyta</taxon>
        <taxon>Spermatophyta</taxon>
        <taxon>Magnoliopsida</taxon>
        <taxon>Liliopsida</taxon>
        <taxon>Poales</taxon>
        <taxon>Poaceae</taxon>
        <taxon>PACMAD clade</taxon>
        <taxon>Panicoideae</taxon>
        <taxon>Panicodae</taxon>
        <taxon>Paniceae</taxon>
        <taxon>Panicinae</taxon>
        <taxon>Panicum</taxon>
        <taxon>Panicum sect. Hiantes</taxon>
    </lineage>
</organism>
<evidence type="ECO:0000313" key="2">
    <source>
        <dbReference type="Proteomes" id="UP000823388"/>
    </source>
</evidence>
<protein>
    <submittedName>
        <fullName evidence="1">Uncharacterized protein</fullName>
    </submittedName>
</protein>
<accession>A0A8T0VBX7</accession>
<evidence type="ECO:0000313" key="1">
    <source>
        <dbReference type="EMBL" id="KAG2631885.1"/>
    </source>
</evidence>
<keyword evidence="2" id="KW-1185">Reference proteome</keyword>
<sequence length="185" mass="21693">MKVIAYFKWLTEVLQCLGGTPLQVVTIECQQFKKMTISFEIPLRQDPGTMMPIVASGKKSPVQMTYERTAVKACFLELQSYGYLIPDLSWFKIQALRRNQYDIVSLCESFSRENLHNIKKFYVKPWSSWVIIRLRRDRYIQGKVSTRVLFNFEPRQILLQNQCSPSTAKHFLAEVKQRTTHLSVH</sequence>
<dbReference type="AlphaFoldDB" id="A0A8T0VBX7"/>
<reference evidence="1" key="1">
    <citation type="submission" date="2020-05" db="EMBL/GenBank/DDBJ databases">
        <title>WGS assembly of Panicum virgatum.</title>
        <authorList>
            <person name="Lovell J.T."/>
            <person name="Jenkins J."/>
            <person name="Shu S."/>
            <person name="Juenger T.E."/>
            <person name="Schmutz J."/>
        </authorList>
    </citation>
    <scope>NUCLEOTIDE SEQUENCE</scope>
    <source>
        <strain evidence="1">AP13</strain>
    </source>
</reference>
<name>A0A8T0VBX7_PANVG</name>